<dbReference type="InterPro" id="IPR011053">
    <property type="entry name" value="Single_hybrid_motif"/>
</dbReference>
<evidence type="ECO:0000313" key="4">
    <source>
        <dbReference type="Proteomes" id="UP000318509"/>
    </source>
</evidence>
<comment type="caution">
    <text evidence="3">The sequence shown here is derived from an EMBL/GenBank/DDBJ whole genome shotgun (WGS) entry which is preliminary data.</text>
</comment>
<evidence type="ECO:0000259" key="2">
    <source>
        <dbReference type="PROSITE" id="PS50968"/>
    </source>
</evidence>
<evidence type="ECO:0000313" key="3">
    <source>
        <dbReference type="EMBL" id="TMI89912.1"/>
    </source>
</evidence>
<protein>
    <submittedName>
        <fullName evidence="3">Biotin/lipoyl-binding protein</fullName>
    </submittedName>
</protein>
<dbReference type="Proteomes" id="UP000318509">
    <property type="component" value="Unassembled WGS sequence"/>
</dbReference>
<dbReference type="Gene3D" id="2.40.50.100">
    <property type="match status" value="1"/>
</dbReference>
<reference evidence="3 4" key="1">
    <citation type="journal article" date="2019" name="Nat. Microbiol.">
        <title>Mediterranean grassland soil C-N compound turnover is dependent on rainfall and depth, and is mediated by genomically divergent microorganisms.</title>
        <authorList>
            <person name="Diamond S."/>
            <person name="Andeer P.F."/>
            <person name="Li Z."/>
            <person name="Crits-Christoph A."/>
            <person name="Burstein D."/>
            <person name="Anantharaman K."/>
            <person name="Lane K.R."/>
            <person name="Thomas B.C."/>
            <person name="Pan C."/>
            <person name="Northen T.R."/>
            <person name="Banfield J.F."/>
        </authorList>
    </citation>
    <scope>NUCLEOTIDE SEQUENCE [LARGE SCALE GENOMIC DNA]</scope>
    <source>
        <strain evidence="3">NP_3</strain>
    </source>
</reference>
<accession>A0A537K349</accession>
<dbReference type="InterPro" id="IPR050709">
    <property type="entry name" value="Biotin_Carboxyl_Carrier/Decarb"/>
</dbReference>
<dbReference type="Pfam" id="PF00364">
    <property type="entry name" value="Biotin_lipoyl"/>
    <property type="match status" value="1"/>
</dbReference>
<dbReference type="EMBL" id="VBAK01000117">
    <property type="protein sequence ID" value="TMI89912.1"/>
    <property type="molecule type" value="Genomic_DNA"/>
</dbReference>
<dbReference type="CDD" id="cd06850">
    <property type="entry name" value="biotinyl_domain"/>
    <property type="match status" value="1"/>
</dbReference>
<dbReference type="PANTHER" id="PTHR45266:SF3">
    <property type="entry name" value="OXALOACETATE DECARBOXYLASE ALPHA CHAIN"/>
    <property type="match status" value="1"/>
</dbReference>
<dbReference type="PANTHER" id="PTHR45266">
    <property type="entry name" value="OXALOACETATE DECARBOXYLASE ALPHA CHAIN"/>
    <property type="match status" value="1"/>
</dbReference>
<name>A0A537K349_9BACT</name>
<dbReference type="SUPFAM" id="SSF51230">
    <property type="entry name" value="Single hybrid motif"/>
    <property type="match status" value="1"/>
</dbReference>
<gene>
    <name evidence="3" type="ORF">E6H00_08375</name>
</gene>
<dbReference type="AlphaFoldDB" id="A0A537K349"/>
<sequence>MAKHVEVVAPVPGLVANVVVKKGAKVKQGDPIAVLQSMKMEIPVPSEHSGTVSEILVEAGQEVDIGGVIATIAAE</sequence>
<evidence type="ECO:0000256" key="1">
    <source>
        <dbReference type="ARBA" id="ARBA00023267"/>
    </source>
</evidence>
<keyword evidence="1" id="KW-0092">Biotin</keyword>
<dbReference type="PROSITE" id="PS50968">
    <property type="entry name" value="BIOTINYL_LIPOYL"/>
    <property type="match status" value="1"/>
</dbReference>
<feature type="domain" description="Lipoyl-binding" evidence="2">
    <location>
        <begin position="1"/>
        <end position="73"/>
    </location>
</feature>
<proteinExistence type="predicted"/>
<dbReference type="InterPro" id="IPR000089">
    <property type="entry name" value="Biotin_lipoyl"/>
</dbReference>
<dbReference type="FunFam" id="2.40.50.100:FF:000003">
    <property type="entry name" value="Acetyl-CoA carboxylase biotin carboxyl carrier protein"/>
    <property type="match status" value="1"/>
</dbReference>
<organism evidence="3 4">
    <name type="scientific">Candidatus Segetimicrobium genomatis</name>
    <dbReference type="NCBI Taxonomy" id="2569760"/>
    <lineage>
        <taxon>Bacteria</taxon>
        <taxon>Bacillati</taxon>
        <taxon>Candidatus Sysuimicrobiota</taxon>
        <taxon>Candidatus Sysuimicrobiia</taxon>
        <taxon>Candidatus Sysuimicrobiales</taxon>
        <taxon>Candidatus Segetimicrobiaceae</taxon>
        <taxon>Candidatus Segetimicrobium</taxon>
    </lineage>
</organism>